<gene>
    <name evidence="2" type="ORF">HCN52_16685</name>
</gene>
<dbReference type="RefSeq" id="WP_168089256.1">
    <property type="nucleotide sequence ID" value="NZ_BHZH01000448.1"/>
</dbReference>
<name>A0ABX1CF37_9ACTN</name>
<dbReference type="EMBL" id="JAAVJC010000161">
    <property type="protein sequence ID" value="NJQ16528.1"/>
    <property type="molecule type" value="Genomic_DNA"/>
</dbReference>
<keyword evidence="1" id="KW-0472">Membrane</keyword>
<dbReference type="Proteomes" id="UP000727056">
    <property type="component" value="Unassembled WGS sequence"/>
</dbReference>
<evidence type="ECO:0008006" key="4">
    <source>
        <dbReference type="Google" id="ProtNLM"/>
    </source>
</evidence>
<reference evidence="2 3" key="1">
    <citation type="submission" date="2020-03" db="EMBL/GenBank/DDBJ databases">
        <title>Draft genome of Streptomyces sp. ventii, isolated from the Axial Seamount in the Pacific Ocean, and resequencing of the two type strains Streptomyces lonarensis strain NCL 716 and Streptomyces bohaiensis strain 11A07.</title>
        <authorList>
            <person name="Loughran R.M."/>
            <person name="Pfannmuller K.M."/>
            <person name="Wasson B.J."/>
            <person name="Deadmond M.C."/>
            <person name="Paddock B.E."/>
            <person name="Koyack M.J."/>
            <person name="Gallegos D.A."/>
            <person name="Mitchell E.A."/>
            <person name="Ushijima B."/>
            <person name="Saw J.H."/>
            <person name="Mcphail K.L."/>
            <person name="Videau P."/>
        </authorList>
    </citation>
    <scope>NUCLEOTIDE SEQUENCE [LARGE SCALE GENOMIC DNA]</scope>
    <source>
        <strain evidence="2 3">11A07</strain>
    </source>
</reference>
<sequence>MSTVLLVLHVLAAVLAVGPVTVAASAFPPSLRRAAATAAEDGGDGLGPARALHRISRVYSWVGISVPALGIATAVSMGVLGDAWVLASLTLTAVAAGVLVTRVLPGQQEALELAGRGDGSGGTGPVPAGTLRALGMSTGAFSLLWTVVVVLMIVRPGSTTGA</sequence>
<evidence type="ECO:0000313" key="2">
    <source>
        <dbReference type="EMBL" id="NJQ16528.1"/>
    </source>
</evidence>
<evidence type="ECO:0000256" key="1">
    <source>
        <dbReference type="SAM" id="Phobius"/>
    </source>
</evidence>
<accession>A0ABX1CF37</accession>
<keyword evidence="3" id="KW-1185">Reference proteome</keyword>
<proteinExistence type="predicted"/>
<keyword evidence="1" id="KW-1133">Transmembrane helix</keyword>
<keyword evidence="1" id="KW-0812">Transmembrane</keyword>
<protein>
    <recommendedName>
        <fullName evidence="4">DUF2269 family protein</fullName>
    </recommendedName>
</protein>
<organism evidence="2 3">
    <name type="scientific">Streptomyces bohaiensis</name>
    <dbReference type="NCBI Taxonomy" id="1431344"/>
    <lineage>
        <taxon>Bacteria</taxon>
        <taxon>Bacillati</taxon>
        <taxon>Actinomycetota</taxon>
        <taxon>Actinomycetes</taxon>
        <taxon>Kitasatosporales</taxon>
        <taxon>Streptomycetaceae</taxon>
        <taxon>Streptomyces</taxon>
    </lineage>
</organism>
<feature type="transmembrane region" description="Helical" evidence="1">
    <location>
        <begin position="84"/>
        <end position="104"/>
    </location>
</feature>
<feature type="transmembrane region" description="Helical" evidence="1">
    <location>
        <begin position="58"/>
        <end position="77"/>
    </location>
</feature>
<evidence type="ECO:0000313" key="3">
    <source>
        <dbReference type="Proteomes" id="UP000727056"/>
    </source>
</evidence>
<comment type="caution">
    <text evidence="2">The sequence shown here is derived from an EMBL/GenBank/DDBJ whole genome shotgun (WGS) entry which is preliminary data.</text>
</comment>
<feature type="transmembrane region" description="Helical" evidence="1">
    <location>
        <begin position="133"/>
        <end position="154"/>
    </location>
</feature>